<evidence type="ECO:0000313" key="3">
    <source>
        <dbReference type="EMBL" id="KAJ7961546.1"/>
    </source>
</evidence>
<feature type="repeat" description="PPR" evidence="2">
    <location>
        <begin position="234"/>
        <end position="268"/>
    </location>
</feature>
<comment type="caution">
    <text evidence="3">The sequence shown here is derived from an EMBL/GenBank/DDBJ whole genome shotgun (WGS) entry which is preliminary data.</text>
</comment>
<protein>
    <submittedName>
        <fullName evidence="3">Pentatricopeptide repeat-containing protein</fullName>
    </submittedName>
</protein>
<dbReference type="AlphaFoldDB" id="A0AAD7LQB9"/>
<keyword evidence="4" id="KW-1185">Reference proteome</keyword>
<dbReference type="FunFam" id="1.25.40.10:FF:000073">
    <property type="entry name" value="Pentatricopeptide repeat-containing protein chloroplastic"/>
    <property type="match status" value="1"/>
</dbReference>
<dbReference type="InterPro" id="IPR011990">
    <property type="entry name" value="TPR-like_helical_dom_sf"/>
</dbReference>
<evidence type="ECO:0000256" key="1">
    <source>
        <dbReference type="ARBA" id="ARBA00022737"/>
    </source>
</evidence>
<dbReference type="Pfam" id="PF13041">
    <property type="entry name" value="PPR_2"/>
    <property type="match status" value="1"/>
</dbReference>
<dbReference type="InterPro" id="IPR046848">
    <property type="entry name" value="E_motif"/>
</dbReference>
<dbReference type="PANTHER" id="PTHR47926:SF405">
    <property type="entry name" value="DYW DOMAIN-CONTAINING PROTEIN"/>
    <property type="match status" value="1"/>
</dbReference>
<evidence type="ECO:0000256" key="2">
    <source>
        <dbReference type="PROSITE-ProRule" id="PRU00708"/>
    </source>
</evidence>
<dbReference type="PROSITE" id="PS51375">
    <property type="entry name" value="PPR"/>
    <property type="match status" value="3"/>
</dbReference>
<dbReference type="Gene3D" id="1.25.40.10">
    <property type="entry name" value="Tetratricopeptide repeat domain"/>
    <property type="match status" value="3"/>
</dbReference>
<keyword evidence="1" id="KW-0677">Repeat</keyword>
<dbReference type="Pfam" id="PF01535">
    <property type="entry name" value="PPR"/>
    <property type="match status" value="6"/>
</dbReference>
<name>A0AAD7LQB9_QUISA</name>
<dbReference type="KEGG" id="qsa:O6P43_016876"/>
<accession>A0AAD7LQB9</accession>
<dbReference type="Pfam" id="PF20431">
    <property type="entry name" value="E_motif"/>
    <property type="match status" value="1"/>
</dbReference>
<reference evidence="3" key="1">
    <citation type="journal article" date="2023" name="Science">
        <title>Elucidation of the pathway for biosynthesis of saponin adjuvants from the soapbark tree.</title>
        <authorList>
            <person name="Reed J."/>
            <person name="Orme A."/>
            <person name="El-Demerdash A."/>
            <person name="Owen C."/>
            <person name="Martin L.B.B."/>
            <person name="Misra R.C."/>
            <person name="Kikuchi S."/>
            <person name="Rejzek M."/>
            <person name="Martin A.C."/>
            <person name="Harkess A."/>
            <person name="Leebens-Mack J."/>
            <person name="Louveau T."/>
            <person name="Stephenson M.J."/>
            <person name="Osbourn A."/>
        </authorList>
    </citation>
    <scope>NUCLEOTIDE SEQUENCE</scope>
    <source>
        <strain evidence="3">S10</strain>
    </source>
</reference>
<dbReference type="Proteomes" id="UP001163823">
    <property type="component" value="Chromosome 7"/>
</dbReference>
<feature type="repeat" description="PPR" evidence="2">
    <location>
        <begin position="33"/>
        <end position="67"/>
    </location>
</feature>
<proteinExistence type="predicted"/>
<dbReference type="GO" id="GO:0003729">
    <property type="term" value="F:mRNA binding"/>
    <property type="evidence" value="ECO:0007669"/>
    <property type="project" value="UniProtKB-ARBA"/>
</dbReference>
<gene>
    <name evidence="3" type="ORF">O6P43_016876</name>
</gene>
<sequence length="467" mass="52232">MMCLLGSSVLNFYAKFGKLDEAMAMFDMMPRRDLVCWTTMITGYAQSGRPIEALRVYRRMQKEGIEGDGVVMLGLTQACANIGDSKLGLSVHGYLIRREIPADVVIQTSLVDMHAKNGLLELAFRVFKNMPLKNVISWSALISGLAHNGSTGIALELLVEMQDEGFKPDLVSLISALLACSQVGFLKLGKSIHGYIVRRLEFEQVSGTAVIDMYSKCGDLSCARSLFDQISFKDTISWNAMISTYGIHGHGKEALSLFKQMIETNIKPDHATFASLLSALSHSGLVEEGRYWFNLMISKYKIPPDEKHYACMIDLLARSGQVEVAQELMNSVNTEPGLSVWVSLLAGCCNHAKFSIGESVAKKVLELNPDDLGVYTLISNFFAMAHKWDEVAGVRKIMKTTGMKKVPGYSVVQVNGKQHVFLMEDKNHNDYKHIMWILDQLDHEMRDTDYVPDTEFLVLNFEEEVNR</sequence>
<dbReference type="EMBL" id="JARAOO010000007">
    <property type="protein sequence ID" value="KAJ7961546.1"/>
    <property type="molecule type" value="Genomic_DNA"/>
</dbReference>
<dbReference type="InterPro" id="IPR046960">
    <property type="entry name" value="PPR_At4g14850-like_plant"/>
</dbReference>
<evidence type="ECO:0000313" key="4">
    <source>
        <dbReference type="Proteomes" id="UP001163823"/>
    </source>
</evidence>
<dbReference type="FunFam" id="1.25.40.10:FF:000090">
    <property type="entry name" value="Pentatricopeptide repeat-containing protein, chloroplastic"/>
    <property type="match status" value="1"/>
</dbReference>
<dbReference type="NCBIfam" id="TIGR00756">
    <property type="entry name" value="PPR"/>
    <property type="match status" value="5"/>
</dbReference>
<organism evidence="3 4">
    <name type="scientific">Quillaja saponaria</name>
    <name type="common">Soap bark tree</name>
    <dbReference type="NCBI Taxonomy" id="32244"/>
    <lineage>
        <taxon>Eukaryota</taxon>
        <taxon>Viridiplantae</taxon>
        <taxon>Streptophyta</taxon>
        <taxon>Embryophyta</taxon>
        <taxon>Tracheophyta</taxon>
        <taxon>Spermatophyta</taxon>
        <taxon>Magnoliopsida</taxon>
        <taxon>eudicotyledons</taxon>
        <taxon>Gunneridae</taxon>
        <taxon>Pentapetalae</taxon>
        <taxon>rosids</taxon>
        <taxon>fabids</taxon>
        <taxon>Fabales</taxon>
        <taxon>Quillajaceae</taxon>
        <taxon>Quillaja</taxon>
    </lineage>
</organism>
<dbReference type="PANTHER" id="PTHR47926">
    <property type="entry name" value="PENTATRICOPEPTIDE REPEAT-CONTAINING PROTEIN"/>
    <property type="match status" value="1"/>
</dbReference>
<dbReference type="GO" id="GO:0009451">
    <property type="term" value="P:RNA modification"/>
    <property type="evidence" value="ECO:0007669"/>
    <property type="project" value="InterPro"/>
</dbReference>
<dbReference type="SUPFAM" id="SSF48452">
    <property type="entry name" value="TPR-like"/>
    <property type="match status" value="1"/>
</dbReference>
<dbReference type="InterPro" id="IPR002885">
    <property type="entry name" value="PPR_rpt"/>
</dbReference>
<feature type="repeat" description="PPR" evidence="2">
    <location>
        <begin position="134"/>
        <end position="168"/>
    </location>
</feature>